<dbReference type="AlphaFoldDB" id="A0A218WJM5"/>
<dbReference type="EMBL" id="PGOL01000523">
    <property type="protein sequence ID" value="PKI69099.1"/>
    <property type="molecule type" value="Genomic_DNA"/>
</dbReference>
<dbReference type="EMBL" id="MTKT01003953">
    <property type="protein sequence ID" value="OWM73034.1"/>
    <property type="molecule type" value="Genomic_DNA"/>
</dbReference>
<proteinExistence type="predicted"/>
<keyword evidence="4" id="KW-1185">Reference proteome</keyword>
<comment type="caution">
    <text evidence="1">The sequence shown here is derived from an EMBL/GenBank/DDBJ whole genome shotgun (WGS) entry which is preliminary data.</text>
</comment>
<evidence type="ECO:0000313" key="1">
    <source>
        <dbReference type="EMBL" id="OWM73034.1"/>
    </source>
</evidence>
<protein>
    <submittedName>
        <fullName evidence="1">Uncharacterized protein</fullName>
    </submittedName>
</protein>
<reference evidence="1" key="2">
    <citation type="submission" date="2017-06" db="EMBL/GenBank/DDBJ databases">
        <title>The pomegranate genome and the genomics of punicalagin biosynthesis.</title>
        <authorList>
            <person name="Xu C."/>
        </authorList>
    </citation>
    <scope>NUCLEOTIDE SEQUENCE [LARGE SCALE GENOMIC DNA]</scope>
    <source>
        <tissue evidence="1">Fresh leaf</tissue>
    </source>
</reference>
<name>A0A218WJM5_PUNGR</name>
<evidence type="ECO:0000313" key="3">
    <source>
        <dbReference type="Proteomes" id="UP000197138"/>
    </source>
</evidence>
<gene>
    <name evidence="1" type="ORF">CDL15_Pgr001148</name>
    <name evidence="2" type="ORF">CRG98_010568</name>
</gene>
<evidence type="ECO:0000313" key="2">
    <source>
        <dbReference type="EMBL" id="PKI69099.1"/>
    </source>
</evidence>
<reference evidence="3" key="1">
    <citation type="journal article" date="2017" name="Plant J.">
        <title>The pomegranate (Punica granatum L.) genome and the genomics of punicalagin biosynthesis.</title>
        <authorList>
            <person name="Qin G."/>
            <person name="Xu C."/>
            <person name="Ming R."/>
            <person name="Tang H."/>
            <person name="Guyot R."/>
            <person name="Kramer E.M."/>
            <person name="Hu Y."/>
            <person name="Yi X."/>
            <person name="Qi Y."/>
            <person name="Xu X."/>
            <person name="Gao Z."/>
            <person name="Pan H."/>
            <person name="Jian J."/>
            <person name="Tian Y."/>
            <person name="Yue Z."/>
            <person name="Xu Y."/>
        </authorList>
    </citation>
    <scope>NUCLEOTIDE SEQUENCE [LARGE SCALE GENOMIC DNA]</scope>
    <source>
        <strain evidence="3">cv. Dabenzi</strain>
    </source>
</reference>
<sequence length="238" mass="27506">MGRGRINTSRIIIRLREARKALNSIEALGDRIRTEIKREDAVSRVMTNRNDSKIPKEVERNQHKEDRNGKRISYMRRWLIEKLSMECDESEELATDVSERLMQKVPEFKAQLYFLLSRLLSMIPGSKEDVTCYDEFKSSLEWLVKDSENKIVRAILDLLNAVEKQVGKLGRSVQKVEKRGRVDELLDQLLCNIQLVACLEDQSGCAEPDISSLGDHIQECEAKQKEIESKMKVLKVKD</sequence>
<organism evidence="1 3">
    <name type="scientific">Punica granatum</name>
    <name type="common">Pomegranate</name>
    <dbReference type="NCBI Taxonomy" id="22663"/>
    <lineage>
        <taxon>Eukaryota</taxon>
        <taxon>Viridiplantae</taxon>
        <taxon>Streptophyta</taxon>
        <taxon>Embryophyta</taxon>
        <taxon>Tracheophyta</taxon>
        <taxon>Spermatophyta</taxon>
        <taxon>Magnoliopsida</taxon>
        <taxon>eudicotyledons</taxon>
        <taxon>Gunneridae</taxon>
        <taxon>Pentapetalae</taxon>
        <taxon>rosids</taxon>
        <taxon>malvids</taxon>
        <taxon>Myrtales</taxon>
        <taxon>Lythraceae</taxon>
        <taxon>Punica</taxon>
    </lineage>
</organism>
<evidence type="ECO:0000313" key="4">
    <source>
        <dbReference type="Proteomes" id="UP000233551"/>
    </source>
</evidence>
<dbReference type="Proteomes" id="UP000197138">
    <property type="component" value="Unassembled WGS sequence"/>
</dbReference>
<reference evidence="2 4" key="3">
    <citation type="submission" date="2017-11" db="EMBL/GenBank/DDBJ databases">
        <title>De-novo sequencing of pomegranate (Punica granatum L.) genome.</title>
        <authorList>
            <person name="Akparov Z."/>
            <person name="Amiraslanov A."/>
            <person name="Hajiyeva S."/>
            <person name="Abbasov M."/>
            <person name="Kaur K."/>
            <person name="Hamwieh A."/>
            <person name="Solovyev V."/>
            <person name="Salamov A."/>
            <person name="Braich B."/>
            <person name="Kosarev P."/>
            <person name="Mahmoud A."/>
            <person name="Hajiyev E."/>
            <person name="Babayeva S."/>
            <person name="Izzatullayeva V."/>
            <person name="Mammadov A."/>
            <person name="Mammadov A."/>
            <person name="Sharifova S."/>
            <person name="Ojaghi J."/>
            <person name="Eynullazada K."/>
            <person name="Bayramov B."/>
            <person name="Abdulazimova A."/>
            <person name="Shahmuradov I."/>
        </authorList>
    </citation>
    <scope>NUCLEOTIDE SEQUENCE [LARGE SCALE GENOMIC DNA]</scope>
    <source>
        <strain evidence="2">AG2017</strain>
        <strain evidence="4">cv. AG2017</strain>
        <tissue evidence="2">Leaf</tissue>
    </source>
</reference>
<dbReference type="Proteomes" id="UP000233551">
    <property type="component" value="Unassembled WGS sequence"/>
</dbReference>
<accession>A0A218WJM5</accession>